<keyword evidence="8" id="KW-1185">Reference proteome</keyword>
<feature type="transmembrane region" description="Helical" evidence="6">
    <location>
        <begin position="48"/>
        <end position="73"/>
    </location>
</feature>
<evidence type="ECO:0000256" key="2">
    <source>
        <dbReference type="ARBA" id="ARBA00022475"/>
    </source>
</evidence>
<dbReference type="Pfam" id="PF03706">
    <property type="entry name" value="LPG_synthase_TM"/>
    <property type="match status" value="1"/>
</dbReference>
<evidence type="ECO:0000256" key="6">
    <source>
        <dbReference type="RuleBase" id="RU363042"/>
    </source>
</evidence>
<evidence type="ECO:0000256" key="1">
    <source>
        <dbReference type="ARBA" id="ARBA00004651"/>
    </source>
</evidence>
<evidence type="ECO:0000256" key="4">
    <source>
        <dbReference type="ARBA" id="ARBA00022989"/>
    </source>
</evidence>
<comment type="function">
    <text evidence="6">Catalyzes the transfer of a lysyl group from L-lysyl-tRNA(Lys) to membrane-bound phosphatidylglycerol (PG), which produces lysylphosphatidylglycerol (LPG), a major component of the bacterial membrane with a positive net charge. LPG synthesis contributes to bacterial virulence as it is involved in the resistance mechanism against cationic antimicrobial peptides (CAMP) produces by the host's immune system (defensins, cathelicidins) and by the competing microorganisms.</text>
</comment>
<evidence type="ECO:0000313" key="8">
    <source>
        <dbReference type="Proteomes" id="UP001430637"/>
    </source>
</evidence>
<feature type="transmembrane region" description="Helical" evidence="6">
    <location>
        <begin position="135"/>
        <end position="153"/>
    </location>
</feature>
<keyword evidence="3 6" id="KW-0812">Transmembrane</keyword>
<feature type="transmembrane region" description="Helical" evidence="6">
    <location>
        <begin position="231"/>
        <end position="252"/>
    </location>
</feature>
<reference evidence="7" key="1">
    <citation type="submission" date="2021-10" db="EMBL/GenBank/DDBJ databases">
        <title>Anaerobic single-cell dispensing facilitates the cultivation of human gut bacteria.</title>
        <authorList>
            <person name="Afrizal A."/>
        </authorList>
    </citation>
    <scope>NUCLEOTIDE SEQUENCE</scope>
    <source>
        <strain evidence="7">CLA-AA-H233</strain>
    </source>
</reference>
<feature type="transmembrane region" description="Helical" evidence="6">
    <location>
        <begin position="317"/>
        <end position="333"/>
    </location>
</feature>
<keyword evidence="5 6" id="KW-0472">Membrane</keyword>
<keyword evidence="6" id="KW-0443">Lipid metabolism</keyword>
<gene>
    <name evidence="6" type="primary">mprF</name>
    <name evidence="7" type="ORF">LKD23_06260</name>
</gene>
<feature type="transmembrane region" description="Helical" evidence="6">
    <location>
        <begin position="15"/>
        <end position="36"/>
    </location>
</feature>
<keyword evidence="6" id="KW-0808">Transferase</keyword>
<evidence type="ECO:0000256" key="3">
    <source>
        <dbReference type="ARBA" id="ARBA00022692"/>
    </source>
</evidence>
<name>A0ABS8FAB4_9FIRM</name>
<organism evidence="7 8">
    <name type="scientific">Faecalibacterium butyricigenerans</name>
    <dbReference type="NCBI Taxonomy" id="1851427"/>
    <lineage>
        <taxon>Bacteria</taxon>
        <taxon>Bacillati</taxon>
        <taxon>Bacillota</taxon>
        <taxon>Clostridia</taxon>
        <taxon>Eubacteriales</taxon>
        <taxon>Oscillospiraceae</taxon>
        <taxon>Faecalibacterium</taxon>
    </lineage>
</organism>
<comment type="subcellular location">
    <subcellularLocation>
        <location evidence="1 6">Cell membrane</location>
        <topology evidence="1 6">Multi-pass membrane protein</topology>
    </subcellularLocation>
</comment>
<comment type="similarity">
    <text evidence="6">Belongs to the LPG synthase family.</text>
</comment>
<evidence type="ECO:0000256" key="5">
    <source>
        <dbReference type="ARBA" id="ARBA00023136"/>
    </source>
</evidence>
<keyword evidence="4 6" id="KW-1133">Transmembrane helix</keyword>
<dbReference type="RefSeq" id="WP_227620930.1">
    <property type="nucleotide sequence ID" value="NZ_JAJEQL010000011.1"/>
</dbReference>
<feature type="transmembrane region" description="Helical" evidence="6">
    <location>
        <begin position="165"/>
        <end position="186"/>
    </location>
</feature>
<dbReference type="Proteomes" id="UP001430637">
    <property type="component" value="Unassembled WGS sequence"/>
</dbReference>
<keyword evidence="2" id="KW-1003">Cell membrane</keyword>
<sequence length="340" mass="37240">MSSSASPAPSRRKTLLSLGVLALLTGIVVFIFRGHWTEISAALGQLTFWQGVLALAVGLSYPLLEGVVSWLIVRSRLPRFSLRHGIDNAWMGTFGNVVGLGAGAVPFQTWYLHRRGLDVGPGVGLMTLQYVFHKTAVLLYTTLLLLAGRPWLAAHSDGVLRYLPAAYAVVAGVIVGLIALCALPVVQRLARWLLHFLPDTGRWAERRADWLRQLDTLSTESRHLLADKARCAAILGVHLLKLFLLFCLPWMGLRFMGLDAGLRFWQVQLLAALTLFVSNALPNVAGMGSVETAFLLVYGSFLPDAASMSLLMFYRLASYYATFAASAVGFGLAQRRLNRS</sequence>
<dbReference type="EC" id="2.3.2.3" evidence="6"/>
<keyword evidence="6" id="KW-0046">Antibiotic resistance</keyword>
<comment type="catalytic activity">
    <reaction evidence="6">
        <text>L-lysyl-tRNA(Lys) + a 1,2-diacyl-sn-glycero-3-phospho-(1'-sn-glycerol) = a 1,2-diacyl-sn-glycero-3-phospho-1'-(3'-O-L-lysyl)-sn-glycerol + tRNA(Lys)</text>
        <dbReference type="Rhea" id="RHEA:10668"/>
        <dbReference type="Rhea" id="RHEA-COMP:9696"/>
        <dbReference type="Rhea" id="RHEA-COMP:9697"/>
        <dbReference type="ChEBI" id="CHEBI:64716"/>
        <dbReference type="ChEBI" id="CHEBI:75792"/>
        <dbReference type="ChEBI" id="CHEBI:78442"/>
        <dbReference type="ChEBI" id="CHEBI:78529"/>
        <dbReference type="EC" id="2.3.2.3"/>
    </reaction>
</comment>
<proteinExistence type="inferred from homology"/>
<protein>
    <recommendedName>
        <fullName evidence="6">Phosphatidylglycerol lysyltransferase</fullName>
        <ecNumber evidence="6">2.3.2.3</ecNumber>
    </recommendedName>
    <alternativeName>
        <fullName evidence="6">Lysylphosphatidylglycerol synthase</fullName>
    </alternativeName>
</protein>
<accession>A0ABS8FAB4</accession>
<evidence type="ECO:0000313" key="7">
    <source>
        <dbReference type="EMBL" id="MCC2199361.1"/>
    </source>
</evidence>
<dbReference type="InterPro" id="IPR022791">
    <property type="entry name" value="L-PG_synthase/AglD"/>
</dbReference>
<comment type="caution">
    <text evidence="7">The sequence shown here is derived from an EMBL/GenBank/DDBJ whole genome shotgun (WGS) entry which is preliminary data.</text>
</comment>
<dbReference type="EMBL" id="JAJEQL010000011">
    <property type="protein sequence ID" value="MCC2199361.1"/>
    <property type="molecule type" value="Genomic_DNA"/>
</dbReference>